<proteinExistence type="predicted"/>
<name>A0A9D2EKG6_9FIRM</name>
<dbReference type="EMBL" id="DXBR01000038">
    <property type="protein sequence ID" value="HIZ39001.1"/>
    <property type="molecule type" value="Genomic_DNA"/>
</dbReference>
<reference evidence="1" key="2">
    <citation type="submission" date="2021-04" db="EMBL/GenBank/DDBJ databases">
        <authorList>
            <person name="Gilroy R."/>
        </authorList>
    </citation>
    <scope>NUCLEOTIDE SEQUENCE</scope>
    <source>
        <strain evidence="1">CHK179-28034</strain>
    </source>
</reference>
<comment type="caution">
    <text evidence="1">The sequence shown here is derived from an EMBL/GenBank/DDBJ whole genome shotgun (WGS) entry which is preliminary data.</text>
</comment>
<evidence type="ECO:0000313" key="2">
    <source>
        <dbReference type="Proteomes" id="UP000824049"/>
    </source>
</evidence>
<gene>
    <name evidence="1" type="ORF">H9968_03605</name>
</gene>
<sequence>MRETVLLYNIDDKKARSAIQVIAVQMKVRVRAVSPSQYRMPLGLLAFGQADDQKEYLTEDSAGFDDAMLVFAGFSGGRLNEFLSQMAKKRVPKIDLKASLTEHNAVWDSISLHDELVKEHASLHGDVSDKA</sequence>
<evidence type="ECO:0000313" key="1">
    <source>
        <dbReference type="EMBL" id="HIZ39001.1"/>
    </source>
</evidence>
<dbReference type="InterPro" id="IPR016621">
    <property type="entry name" value="UCP014543"/>
</dbReference>
<organism evidence="1 2">
    <name type="scientific">Candidatus Anaerobutyricum stercoris</name>
    <dbReference type="NCBI Taxonomy" id="2838457"/>
    <lineage>
        <taxon>Bacteria</taxon>
        <taxon>Bacillati</taxon>
        <taxon>Bacillota</taxon>
        <taxon>Clostridia</taxon>
        <taxon>Lachnospirales</taxon>
        <taxon>Lachnospiraceae</taxon>
        <taxon>Anaerobutyricum</taxon>
    </lineage>
</organism>
<reference evidence="1" key="1">
    <citation type="journal article" date="2021" name="PeerJ">
        <title>Extensive microbial diversity within the chicken gut microbiome revealed by metagenomics and culture.</title>
        <authorList>
            <person name="Gilroy R."/>
            <person name="Ravi A."/>
            <person name="Getino M."/>
            <person name="Pursley I."/>
            <person name="Horton D.L."/>
            <person name="Alikhan N.F."/>
            <person name="Baker D."/>
            <person name="Gharbi K."/>
            <person name="Hall N."/>
            <person name="Watson M."/>
            <person name="Adriaenssens E.M."/>
            <person name="Foster-Nyarko E."/>
            <person name="Jarju S."/>
            <person name="Secka A."/>
            <person name="Antonio M."/>
            <person name="Oren A."/>
            <person name="Chaudhuri R.R."/>
            <person name="La Ragione R."/>
            <person name="Hildebrand F."/>
            <person name="Pallen M.J."/>
        </authorList>
    </citation>
    <scope>NUCLEOTIDE SEQUENCE</scope>
    <source>
        <strain evidence="1">CHK179-28034</strain>
    </source>
</reference>
<dbReference type="Pfam" id="PF12646">
    <property type="entry name" value="DUF3783"/>
    <property type="match status" value="1"/>
</dbReference>
<dbReference type="Proteomes" id="UP000824049">
    <property type="component" value="Unassembled WGS sequence"/>
</dbReference>
<dbReference type="AlphaFoldDB" id="A0A9D2EKG6"/>
<accession>A0A9D2EKG6</accession>
<protein>
    <submittedName>
        <fullName evidence="1">DUF3783 domain-containing protein</fullName>
    </submittedName>
</protein>